<dbReference type="PROSITE" id="PS00330">
    <property type="entry name" value="HEMOLYSIN_CALCIUM"/>
    <property type="match status" value="2"/>
</dbReference>
<feature type="chain" id="PRO_5047254630" evidence="4">
    <location>
        <begin position="19"/>
        <end position="377"/>
    </location>
</feature>
<keyword evidence="6" id="KW-1185">Reference proteome</keyword>
<accession>A0ABT2KC96</accession>
<organism evidence="5 6">
    <name type="scientific">Paracoccus maritimus</name>
    <dbReference type="NCBI Taxonomy" id="2933292"/>
    <lineage>
        <taxon>Bacteria</taxon>
        <taxon>Pseudomonadati</taxon>
        <taxon>Pseudomonadota</taxon>
        <taxon>Alphaproteobacteria</taxon>
        <taxon>Rhodobacterales</taxon>
        <taxon>Paracoccaceae</taxon>
        <taxon>Paracoccus</taxon>
    </lineage>
</organism>
<sequence length="377" mass="37914">MLMLAGLMGLLVAGVAVDMTGLTSSQPEPDQDDIPPMGRDGDDDFLPPIMPDPEDYAGDDAPGLDDTDQDPGDPSPEPEGVLDEVPAEDELPDDTYPSVDTDEDAAGGAGTEDGSHIIADPVEDDHVSGPDPIAGSDLVDLLMGGDGDDVMLGHGGADDLRGGLGHDTILAGAGDDWVQGDAVYGPGGNDVIDGGVGNDSLCGQGGDDRIAGGDGNDTLLGGEGRDTLDGGSGNDWLSGHDGDDVLISGGGADDLDGGTGDDLLIGGDDDSMAWLHGGQGDDTLMPGAGDFAEGLEGADQFVLREVDGALPVIADFSAAEDQIHLHLSAGIGDDPAITLHEDLDGTTLIEVNGTAIGRLLQSGGLQVEDIVVVRAPG</sequence>
<comment type="subcellular location">
    <subcellularLocation>
        <location evidence="1">Secreted</location>
    </subcellularLocation>
</comment>
<dbReference type="InterPro" id="IPR018511">
    <property type="entry name" value="Hemolysin-typ_Ca-bd_CS"/>
</dbReference>
<proteinExistence type="predicted"/>
<feature type="compositionally biased region" description="Acidic residues" evidence="3">
    <location>
        <begin position="80"/>
        <end position="93"/>
    </location>
</feature>
<dbReference type="Proteomes" id="UP001320702">
    <property type="component" value="Unassembled WGS sequence"/>
</dbReference>
<keyword evidence="4" id="KW-0732">Signal</keyword>
<dbReference type="InterPro" id="IPR050557">
    <property type="entry name" value="RTX_toxin/Mannuronan_C5-epim"/>
</dbReference>
<reference evidence="5 6" key="1">
    <citation type="submission" date="2022-04" db="EMBL/GenBank/DDBJ databases">
        <title>Paracoccus sp. YLB-12 draft genome sequence.</title>
        <authorList>
            <person name="Yu L."/>
        </authorList>
    </citation>
    <scope>NUCLEOTIDE SEQUENCE [LARGE SCALE GENOMIC DNA]</scope>
    <source>
        <strain evidence="5 6">YLB-12</strain>
    </source>
</reference>
<feature type="region of interest" description="Disordered" evidence="3">
    <location>
        <begin position="21"/>
        <end position="129"/>
    </location>
</feature>
<dbReference type="SUPFAM" id="SSF51120">
    <property type="entry name" value="beta-Roll"/>
    <property type="match status" value="2"/>
</dbReference>
<evidence type="ECO:0000313" key="6">
    <source>
        <dbReference type="Proteomes" id="UP001320702"/>
    </source>
</evidence>
<evidence type="ECO:0000256" key="1">
    <source>
        <dbReference type="ARBA" id="ARBA00004613"/>
    </source>
</evidence>
<feature type="compositionally biased region" description="Acidic residues" evidence="3">
    <location>
        <begin position="52"/>
        <end position="71"/>
    </location>
</feature>
<evidence type="ECO:0000256" key="4">
    <source>
        <dbReference type="SAM" id="SignalP"/>
    </source>
</evidence>
<dbReference type="InterPro" id="IPR011049">
    <property type="entry name" value="Serralysin-like_metalloprot_C"/>
</dbReference>
<comment type="caution">
    <text evidence="5">The sequence shown here is derived from an EMBL/GenBank/DDBJ whole genome shotgun (WGS) entry which is preliminary data.</text>
</comment>
<name>A0ABT2KC96_9RHOB</name>
<evidence type="ECO:0000256" key="2">
    <source>
        <dbReference type="ARBA" id="ARBA00022525"/>
    </source>
</evidence>
<dbReference type="EMBL" id="JANAVZ010000009">
    <property type="protein sequence ID" value="MCT4334155.1"/>
    <property type="molecule type" value="Genomic_DNA"/>
</dbReference>
<dbReference type="InterPro" id="IPR001343">
    <property type="entry name" value="Hemolysn_Ca-bd"/>
</dbReference>
<dbReference type="RefSeq" id="WP_260278081.1">
    <property type="nucleotide sequence ID" value="NZ_JANAVZ010000009.1"/>
</dbReference>
<dbReference type="PANTHER" id="PTHR38340:SF1">
    <property type="entry name" value="S-LAYER PROTEIN"/>
    <property type="match status" value="1"/>
</dbReference>
<evidence type="ECO:0000256" key="3">
    <source>
        <dbReference type="SAM" id="MobiDB-lite"/>
    </source>
</evidence>
<keyword evidence="2" id="KW-0964">Secreted</keyword>
<protein>
    <submittedName>
        <fullName evidence="5">Calcium-binding protein</fullName>
    </submittedName>
</protein>
<dbReference type="Pfam" id="PF00353">
    <property type="entry name" value="HemolysinCabind"/>
    <property type="match status" value="4"/>
</dbReference>
<dbReference type="Gene3D" id="2.150.10.10">
    <property type="entry name" value="Serralysin-like metalloprotease, C-terminal"/>
    <property type="match status" value="3"/>
</dbReference>
<dbReference type="PANTHER" id="PTHR38340">
    <property type="entry name" value="S-LAYER PROTEIN"/>
    <property type="match status" value="1"/>
</dbReference>
<dbReference type="PRINTS" id="PR00313">
    <property type="entry name" value="CABNDNGRPT"/>
</dbReference>
<gene>
    <name evidence="5" type="ORF">MU516_14915</name>
</gene>
<evidence type="ECO:0000313" key="5">
    <source>
        <dbReference type="EMBL" id="MCT4334155.1"/>
    </source>
</evidence>
<feature type="signal peptide" evidence="4">
    <location>
        <begin position="1"/>
        <end position="18"/>
    </location>
</feature>